<comment type="caution">
    <text evidence="1">The sequence shown here is derived from an EMBL/GenBank/DDBJ whole genome shotgun (WGS) entry which is preliminary data.</text>
</comment>
<proteinExistence type="predicted"/>
<reference evidence="2" key="1">
    <citation type="journal article" date="2019" name="Int. J. Syst. Evol. Microbiol.">
        <title>The Global Catalogue of Microorganisms (GCM) 10K type strain sequencing project: providing services to taxonomists for standard genome sequencing and annotation.</title>
        <authorList>
            <consortium name="The Broad Institute Genomics Platform"/>
            <consortium name="The Broad Institute Genome Sequencing Center for Infectious Disease"/>
            <person name="Wu L."/>
            <person name="Ma J."/>
        </authorList>
    </citation>
    <scope>NUCLEOTIDE SEQUENCE [LARGE SCALE GENOMIC DNA]</scope>
    <source>
        <strain evidence="2">CGMCC 1.16455</strain>
    </source>
</reference>
<organism evidence="1 2">
    <name type="scientific">Brachybacterium tyrofermentans</name>
    <dbReference type="NCBI Taxonomy" id="47848"/>
    <lineage>
        <taxon>Bacteria</taxon>
        <taxon>Bacillati</taxon>
        <taxon>Actinomycetota</taxon>
        <taxon>Actinomycetes</taxon>
        <taxon>Micrococcales</taxon>
        <taxon>Dermabacteraceae</taxon>
        <taxon>Brachybacterium</taxon>
    </lineage>
</organism>
<dbReference type="GeneID" id="303295879"/>
<keyword evidence="2" id="KW-1185">Reference proteome</keyword>
<dbReference type="Proteomes" id="UP001595937">
    <property type="component" value="Unassembled WGS sequence"/>
</dbReference>
<accession>A0ABW0FFB8</accession>
<name>A0ABW0FFB8_9MICO</name>
<protein>
    <submittedName>
        <fullName evidence="1">Uncharacterized protein</fullName>
    </submittedName>
</protein>
<evidence type="ECO:0000313" key="2">
    <source>
        <dbReference type="Proteomes" id="UP001595937"/>
    </source>
</evidence>
<evidence type="ECO:0000313" key="1">
    <source>
        <dbReference type="EMBL" id="MFC5297596.1"/>
    </source>
</evidence>
<sequence>MSKLPLELSDRDNDSLTLQADGESVWVTCTSGADEVTVGAVEKDEILDWLTETTPN</sequence>
<dbReference type="RefSeq" id="WP_343922100.1">
    <property type="nucleotide sequence ID" value="NZ_BAAAIR010000006.1"/>
</dbReference>
<dbReference type="EMBL" id="JBHSLN010000022">
    <property type="protein sequence ID" value="MFC5297596.1"/>
    <property type="molecule type" value="Genomic_DNA"/>
</dbReference>
<gene>
    <name evidence="1" type="ORF">ACFPK8_08735</name>
</gene>